<dbReference type="Gene3D" id="3.30.460.10">
    <property type="entry name" value="Beta Polymerase, domain 2"/>
    <property type="match status" value="1"/>
</dbReference>
<evidence type="ECO:0000313" key="3">
    <source>
        <dbReference type="Proteomes" id="UP001595823"/>
    </source>
</evidence>
<name>A0ABV8U4K8_9ACTN</name>
<evidence type="ECO:0000259" key="1">
    <source>
        <dbReference type="SMART" id="SM00954"/>
    </source>
</evidence>
<dbReference type="RefSeq" id="WP_380624741.1">
    <property type="nucleotide sequence ID" value="NZ_JBHSDK010000036.1"/>
</dbReference>
<dbReference type="EMBL" id="JBHSDK010000036">
    <property type="protein sequence ID" value="MFC4337593.1"/>
    <property type="molecule type" value="Genomic_DNA"/>
</dbReference>
<dbReference type="PANTHER" id="PTHR47837:SF1">
    <property type="entry name" value="GTP PYROPHOSPHOKINASE YJBM"/>
    <property type="match status" value="1"/>
</dbReference>
<dbReference type="SMART" id="SM00954">
    <property type="entry name" value="RelA_SpoT"/>
    <property type="match status" value="1"/>
</dbReference>
<dbReference type="SUPFAM" id="SSF81301">
    <property type="entry name" value="Nucleotidyltransferase"/>
    <property type="match status" value="1"/>
</dbReference>
<proteinExistence type="predicted"/>
<organism evidence="2 3">
    <name type="scientific">Salininema proteolyticum</name>
    <dbReference type="NCBI Taxonomy" id="1607685"/>
    <lineage>
        <taxon>Bacteria</taxon>
        <taxon>Bacillati</taxon>
        <taxon>Actinomycetota</taxon>
        <taxon>Actinomycetes</taxon>
        <taxon>Glycomycetales</taxon>
        <taxon>Glycomycetaceae</taxon>
        <taxon>Salininema</taxon>
    </lineage>
</organism>
<sequence>MWTRLQFSKREAKRAGVVLAGGMPVHEHPHALAVLNNWRSAHGYPLHVISQHLQRIATDVESSAVVARRFKRLPSIVHKLERFPSLHLAKMQDVAGCRVIMPSIEQVRDVDALLRAALSPHRLVRHNDYLAEPKSSGYRGLHLVYGFHDDGAAQWNGLHVEIQMRTVLEHAWSTAVETAGLVTAQTLKSSRGHALWLRFFQLASALIAAREHTAPVPEAPTSLRDLRAELKRIDDKIGLLQTLTESSRAFDQSVHAVHDGGFVLLALNPHARSLSVTGFATFAAAAAAYEAAEVRMGANMDVVLVGVNAVKRLENAYPNYFLNADPFVQFMNDEL</sequence>
<accession>A0ABV8U4K8</accession>
<gene>
    <name evidence="2" type="ORF">ACFPET_20560</name>
</gene>
<dbReference type="CDD" id="cd05399">
    <property type="entry name" value="NT_Rel-Spo_like"/>
    <property type="match status" value="1"/>
</dbReference>
<evidence type="ECO:0000313" key="2">
    <source>
        <dbReference type="EMBL" id="MFC4337593.1"/>
    </source>
</evidence>
<feature type="domain" description="RelA/SpoT" evidence="1">
    <location>
        <begin position="68"/>
        <end position="187"/>
    </location>
</feature>
<dbReference type="InterPro" id="IPR007685">
    <property type="entry name" value="RelA_SpoT"/>
</dbReference>
<dbReference type="Pfam" id="PF04607">
    <property type="entry name" value="RelA_SpoT"/>
    <property type="match status" value="1"/>
</dbReference>
<dbReference type="InterPro" id="IPR043519">
    <property type="entry name" value="NT_sf"/>
</dbReference>
<comment type="caution">
    <text evidence="2">The sequence shown here is derived from an EMBL/GenBank/DDBJ whole genome shotgun (WGS) entry which is preliminary data.</text>
</comment>
<dbReference type="PANTHER" id="PTHR47837">
    <property type="entry name" value="GTP PYROPHOSPHOKINASE YJBM"/>
    <property type="match status" value="1"/>
</dbReference>
<protein>
    <submittedName>
        <fullName evidence="2">RelA/SpoT domain-containing protein</fullName>
    </submittedName>
</protein>
<dbReference type="Proteomes" id="UP001595823">
    <property type="component" value="Unassembled WGS sequence"/>
</dbReference>
<dbReference type="InterPro" id="IPR052366">
    <property type="entry name" value="GTP_Pyrophosphokinase"/>
</dbReference>
<reference evidence="3" key="1">
    <citation type="journal article" date="2019" name="Int. J. Syst. Evol. Microbiol.">
        <title>The Global Catalogue of Microorganisms (GCM) 10K type strain sequencing project: providing services to taxonomists for standard genome sequencing and annotation.</title>
        <authorList>
            <consortium name="The Broad Institute Genomics Platform"/>
            <consortium name="The Broad Institute Genome Sequencing Center for Infectious Disease"/>
            <person name="Wu L."/>
            <person name="Ma J."/>
        </authorList>
    </citation>
    <scope>NUCLEOTIDE SEQUENCE [LARGE SCALE GENOMIC DNA]</scope>
    <source>
        <strain evidence="3">IBRC-M 10908</strain>
    </source>
</reference>
<keyword evidence="3" id="KW-1185">Reference proteome</keyword>